<dbReference type="EMBL" id="JACIIV010000002">
    <property type="protein sequence ID" value="MBB6226125.1"/>
    <property type="molecule type" value="Genomic_DNA"/>
</dbReference>
<proteinExistence type="predicted"/>
<keyword evidence="1" id="KW-0812">Transmembrane</keyword>
<comment type="caution">
    <text evidence="2">The sequence shown here is derived from an EMBL/GenBank/DDBJ whole genome shotgun (WGS) entry which is preliminary data.</text>
</comment>
<evidence type="ECO:0000313" key="2">
    <source>
        <dbReference type="EMBL" id="MBB6226125.1"/>
    </source>
</evidence>
<sequence>MNREITITLLITALLLAAAGWLGDHARRRAPLAWHAHLPWNAATFIGLTLAILSAGHLLTLLREP</sequence>
<keyword evidence="1" id="KW-0472">Membrane</keyword>
<name>A0A841L8E9_9SPHN</name>
<dbReference type="RefSeq" id="WP_184194252.1">
    <property type="nucleotide sequence ID" value="NZ_BMOX01000011.1"/>
</dbReference>
<keyword evidence="3" id="KW-1185">Reference proteome</keyword>
<feature type="transmembrane region" description="Helical" evidence="1">
    <location>
        <begin position="43"/>
        <end position="62"/>
    </location>
</feature>
<gene>
    <name evidence="2" type="ORF">FHS79_000278</name>
</gene>
<dbReference type="AlphaFoldDB" id="A0A841L8E9"/>
<protein>
    <submittedName>
        <fullName evidence="2">Uncharacterized protein</fullName>
    </submittedName>
</protein>
<accession>A0A841L8E9</accession>
<evidence type="ECO:0000256" key="1">
    <source>
        <dbReference type="SAM" id="Phobius"/>
    </source>
</evidence>
<organism evidence="2 3">
    <name type="scientific">Polymorphobacter multimanifer</name>
    <dbReference type="NCBI Taxonomy" id="1070431"/>
    <lineage>
        <taxon>Bacteria</taxon>
        <taxon>Pseudomonadati</taxon>
        <taxon>Pseudomonadota</taxon>
        <taxon>Alphaproteobacteria</taxon>
        <taxon>Sphingomonadales</taxon>
        <taxon>Sphingosinicellaceae</taxon>
        <taxon>Polymorphobacter</taxon>
    </lineage>
</organism>
<reference evidence="2 3" key="1">
    <citation type="submission" date="2020-08" db="EMBL/GenBank/DDBJ databases">
        <title>Genomic Encyclopedia of Type Strains, Phase IV (KMG-IV): sequencing the most valuable type-strain genomes for metagenomic binning, comparative biology and taxonomic classification.</title>
        <authorList>
            <person name="Goeker M."/>
        </authorList>
    </citation>
    <scope>NUCLEOTIDE SEQUENCE [LARGE SCALE GENOMIC DNA]</scope>
    <source>
        <strain evidence="2 3">DSM 102189</strain>
    </source>
</reference>
<evidence type="ECO:0000313" key="3">
    <source>
        <dbReference type="Proteomes" id="UP000538147"/>
    </source>
</evidence>
<dbReference type="Proteomes" id="UP000538147">
    <property type="component" value="Unassembled WGS sequence"/>
</dbReference>
<keyword evidence="1" id="KW-1133">Transmembrane helix</keyword>